<protein>
    <submittedName>
        <fullName evidence="5">Dihydrofolate reductase</fullName>
    </submittedName>
</protein>
<proteinExistence type="predicted"/>
<sequence>MTTPESSSPVSCPVSGPARRISRTGGTSSATMSTTSSTISTTGSTTDRVQRGGMKINIAAIPLPETAAALEAAGAEIVDDIADADAFLCVAMSPDKFPDLPERVKWVQLCQAGIEGFLDAGVVTAGPSGDRRWSNASGIYGRQVAEAAVGLLLSVTHMHVRIARQKTWSVWREVDKGTRWLAGSTVLIVGAGGIGRHLIDMLTPFGVEFIAVNHSGRPVDGARQTVAFDRLGEVLPDADHIIVSAPLTDDTRGLIDADALASCRRGVTLVNVARGPLVVTDDLVDALNSGQVSGAGLDVTDPEPLPDGHPLWDMDNVTVTTHSANTVSSMDPQLAGPVVENYSAFLAGERMPTELDVDAAY</sequence>
<accession>A0A3B9QW16</accession>
<dbReference type="InterPro" id="IPR036291">
    <property type="entry name" value="NAD(P)-bd_dom_sf"/>
</dbReference>
<feature type="region of interest" description="Disordered" evidence="3">
    <location>
        <begin position="1"/>
        <end position="48"/>
    </location>
</feature>
<keyword evidence="1" id="KW-0560">Oxidoreductase</keyword>
<gene>
    <name evidence="5" type="ORF">DCL06_08530</name>
</gene>
<dbReference type="Gene3D" id="3.40.50.720">
    <property type="entry name" value="NAD(P)-binding Rossmann-like Domain"/>
    <property type="match status" value="2"/>
</dbReference>
<comment type="caution">
    <text evidence="5">The sequence shown here is derived from an EMBL/GenBank/DDBJ whole genome shotgun (WGS) entry which is preliminary data.</text>
</comment>
<feature type="compositionally biased region" description="Low complexity" evidence="3">
    <location>
        <begin position="23"/>
        <end position="46"/>
    </location>
</feature>
<dbReference type="Pfam" id="PF02826">
    <property type="entry name" value="2-Hacid_dh_C"/>
    <property type="match status" value="1"/>
</dbReference>
<evidence type="ECO:0000256" key="3">
    <source>
        <dbReference type="SAM" id="MobiDB-lite"/>
    </source>
</evidence>
<dbReference type="PANTHER" id="PTHR43333:SF1">
    <property type="entry name" value="D-ISOMER SPECIFIC 2-HYDROXYACID DEHYDROGENASE NAD-BINDING DOMAIN-CONTAINING PROTEIN"/>
    <property type="match status" value="1"/>
</dbReference>
<reference evidence="5 6" key="1">
    <citation type="journal article" date="2018" name="Nat. Biotechnol.">
        <title>A standardized bacterial taxonomy based on genome phylogeny substantially revises the tree of life.</title>
        <authorList>
            <person name="Parks D.H."/>
            <person name="Chuvochina M."/>
            <person name="Waite D.W."/>
            <person name="Rinke C."/>
            <person name="Skarshewski A."/>
            <person name="Chaumeil P.A."/>
            <person name="Hugenholtz P."/>
        </authorList>
    </citation>
    <scope>NUCLEOTIDE SEQUENCE [LARGE SCALE GENOMIC DNA]</scope>
    <source>
        <strain evidence="5">UBA9851</strain>
    </source>
</reference>
<organism evidence="5 6">
    <name type="scientific">Corynebacterium variabile</name>
    <dbReference type="NCBI Taxonomy" id="1727"/>
    <lineage>
        <taxon>Bacteria</taxon>
        <taxon>Bacillati</taxon>
        <taxon>Actinomycetota</taxon>
        <taxon>Actinomycetes</taxon>
        <taxon>Mycobacteriales</taxon>
        <taxon>Corynebacteriaceae</taxon>
        <taxon>Corynebacterium</taxon>
    </lineage>
</organism>
<dbReference type="InterPro" id="IPR006140">
    <property type="entry name" value="D-isomer_DH_NAD-bd"/>
</dbReference>
<dbReference type="AlphaFoldDB" id="A0A3B9QW16"/>
<evidence type="ECO:0000259" key="4">
    <source>
        <dbReference type="Pfam" id="PF02826"/>
    </source>
</evidence>
<dbReference type="GO" id="GO:0016491">
    <property type="term" value="F:oxidoreductase activity"/>
    <property type="evidence" value="ECO:0007669"/>
    <property type="project" value="UniProtKB-KW"/>
</dbReference>
<keyword evidence="2" id="KW-0520">NAD</keyword>
<evidence type="ECO:0000313" key="6">
    <source>
        <dbReference type="Proteomes" id="UP000260925"/>
    </source>
</evidence>
<dbReference type="SUPFAM" id="SSF51735">
    <property type="entry name" value="NAD(P)-binding Rossmann-fold domains"/>
    <property type="match status" value="1"/>
</dbReference>
<feature type="compositionally biased region" description="Low complexity" evidence="3">
    <location>
        <begin position="1"/>
        <end position="15"/>
    </location>
</feature>
<dbReference type="CDD" id="cd12159">
    <property type="entry name" value="2-Hacid_dh_2"/>
    <property type="match status" value="1"/>
</dbReference>
<feature type="domain" description="D-isomer specific 2-hydroxyacid dehydrogenase NAD-binding" evidence="4">
    <location>
        <begin position="156"/>
        <end position="324"/>
    </location>
</feature>
<evidence type="ECO:0000256" key="2">
    <source>
        <dbReference type="ARBA" id="ARBA00023027"/>
    </source>
</evidence>
<dbReference type="GO" id="GO:0051287">
    <property type="term" value="F:NAD binding"/>
    <property type="evidence" value="ECO:0007669"/>
    <property type="project" value="InterPro"/>
</dbReference>
<name>A0A3B9QW16_9CORY</name>
<evidence type="ECO:0000256" key="1">
    <source>
        <dbReference type="ARBA" id="ARBA00023002"/>
    </source>
</evidence>
<dbReference type="EMBL" id="DMDD01000200">
    <property type="protein sequence ID" value="HAF72874.1"/>
    <property type="molecule type" value="Genomic_DNA"/>
</dbReference>
<dbReference type="Proteomes" id="UP000260925">
    <property type="component" value="Unassembled WGS sequence"/>
</dbReference>
<dbReference type="PANTHER" id="PTHR43333">
    <property type="entry name" value="2-HACID_DH_C DOMAIN-CONTAINING PROTEIN"/>
    <property type="match status" value="1"/>
</dbReference>
<evidence type="ECO:0000313" key="5">
    <source>
        <dbReference type="EMBL" id="HAF72874.1"/>
    </source>
</evidence>